<sequence length="52" mass="6563">MHGHIRCTPKRRTEAIPTFFWAQCQRRRKLRRPCDHRKSGAWWAWTLTWRRE</sequence>
<evidence type="ECO:0000313" key="2">
    <source>
        <dbReference type="Proteomes" id="UP000323506"/>
    </source>
</evidence>
<protein>
    <submittedName>
        <fullName evidence="1">Uncharacterized protein</fullName>
    </submittedName>
</protein>
<organism evidence="1 2">
    <name type="scientific">Gossypium darwinii</name>
    <name type="common">Darwin's cotton</name>
    <name type="synonym">Gossypium barbadense var. darwinii</name>
    <dbReference type="NCBI Taxonomy" id="34276"/>
    <lineage>
        <taxon>Eukaryota</taxon>
        <taxon>Viridiplantae</taxon>
        <taxon>Streptophyta</taxon>
        <taxon>Embryophyta</taxon>
        <taxon>Tracheophyta</taxon>
        <taxon>Spermatophyta</taxon>
        <taxon>Magnoliopsida</taxon>
        <taxon>eudicotyledons</taxon>
        <taxon>Gunneridae</taxon>
        <taxon>Pentapetalae</taxon>
        <taxon>rosids</taxon>
        <taxon>malvids</taxon>
        <taxon>Malvales</taxon>
        <taxon>Malvaceae</taxon>
        <taxon>Malvoideae</taxon>
        <taxon>Gossypium</taxon>
    </lineage>
</organism>
<keyword evidence="2" id="KW-1185">Reference proteome</keyword>
<reference evidence="1 2" key="1">
    <citation type="submission" date="2019-06" db="EMBL/GenBank/DDBJ databases">
        <title>WGS assembly of Gossypium darwinii.</title>
        <authorList>
            <person name="Chen Z.J."/>
            <person name="Sreedasyam A."/>
            <person name="Ando A."/>
            <person name="Song Q."/>
            <person name="De L."/>
            <person name="Hulse-Kemp A."/>
            <person name="Ding M."/>
            <person name="Ye W."/>
            <person name="Kirkbride R."/>
            <person name="Jenkins J."/>
            <person name="Plott C."/>
            <person name="Lovell J."/>
            <person name="Lin Y.-M."/>
            <person name="Vaughn R."/>
            <person name="Liu B."/>
            <person name="Li W."/>
            <person name="Simpson S."/>
            <person name="Scheffler B."/>
            <person name="Saski C."/>
            <person name="Grover C."/>
            <person name="Hu G."/>
            <person name="Conover J."/>
            <person name="Carlson J."/>
            <person name="Shu S."/>
            <person name="Boston L."/>
            <person name="Williams M."/>
            <person name="Peterson D."/>
            <person name="Mcgee K."/>
            <person name="Jones D."/>
            <person name="Wendel J."/>
            <person name="Stelly D."/>
            <person name="Grimwood J."/>
            <person name="Schmutz J."/>
        </authorList>
    </citation>
    <scope>NUCLEOTIDE SEQUENCE [LARGE SCALE GENOMIC DNA]</scope>
    <source>
        <strain evidence="1">1808015.09</strain>
    </source>
</reference>
<dbReference type="AlphaFoldDB" id="A0A5D2F4D8"/>
<gene>
    <name evidence="1" type="ORF">ES288_A10G241900v1</name>
</gene>
<dbReference type="EMBL" id="CM017697">
    <property type="protein sequence ID" value="TYH00023.1"/>
    <property type="molecule type" value="Genomic_DNA"/>
</dbReference>
<evidence type="ECO:0000313" key="1">
    <source>
        <dbReference type="EMBL" id="TYH00023.1"/>
    </source>
</evidence>
<accession>A0A5D2F4D8</accession>
<proteinExistence type="predicted"/>
<dbReference type="Proteomes" id="UP000323506">
    <property type="component" value="Chromosome A10"/>
</dbReference>
<name>A0A5D2F4D8_GOSDA</name>